<accession>A0A3R7G8K5</accession>
<dbReference type="InterPro" id="IPR029062">
    <property type="entry name" value="Class_I_gatase-like"/>
</dbReference>
<dbReference type="GO" id="GO:0000324">
    <property type="term" value="C:fungal-type vacuole"/>
    <property type="evidence" value="ECO:0007669"/>
    <property type="project" value="TreeGrafter"/>
</dbReference>
<comment type="similarity">
    <text evidence="1 5">Belongs to the peptidase A1 family.</text>
</comment>
<keyword evidence="5" id="KW-0645">Protease</keyword>
<evidence type="ECO:0000256" key="1">
    <source>
        <dbReference type="ARBA" id="ARBA00007447"/>
    </source>
</evidence>
<dbReference type="InterPro" id="IPR001969">
    <property type="entry name" value="Aspartic_peptidase_AS"/>
</dbReference>
<evidence type="ECO:0000256" key="3">
    <source>
        <dbReference type="ARBA" id="ARBA00022801"/>
    </source>
</evidence>
<dbReference type="PROSITE" id="PS00141">
    <property type="entry name" value="ASP_PROTEASE"/>
    <property type="match status" value="1"/>
</dbReference>
<dbReference type="PANTHER" id="PTHR47966">
    <property type="entry name" value="BETA-SITE APP-CLEAVING ENZYME, ISOFORM A-RELATED"/>
    <property type="match status" value="1"/>
</dbReference>
<dbReference type="CDD" id="cd05471">
    <property type="entry name" value="pepsin_like"/>
    <property type="match status" value="1"/>
</dbReference>
<dbReference type="InterPro" id="IPR033121">
    <property type="entry name" value="PEPTIDASE_A1"/>
</dbReference>
<dbReference type="Pfam" id="PF00026">
    <property type="entry name" value="Asp"/>
    <property type="match status" value="1"/>
</dbReference>
<sequence>MPSKKILIILSDAKSFPLHKTSGPEAGKTVQQPSGFFLMELAKPLQKLLDAGYEVTFASPKGLEPEPDPLSESLAAFAGNFYERRRENELIDRMKRENGFSRPRPLGTISDEELDSFSGVFIPGGHAPLSDLSGDKEVGRVLRHFHEKRKPTASICHGPIAFLSTKQAGDGSFIYKGYKITCWSDAEEKMMEMILGGEIKKVESSLRNEGAEMVEGPREKVGAITVDRELVTGGNPQAANAITTPHVLELTKINNKGTARSAVELNSQVRTGSANLVSLAEGGGFATSITLGNQTLEVVIDTGSSDLWVMRDSFTCINPESGAEVAQWACAFGPAYSPNTTFREITGEYLDIKYADGEILSGVIGTENVTLAGVTVNQTIGVVDYAGWYGDGVTSGLMGLAANAYTVDYNQPSLYNPIFATMYERGLINPIFSMVMNRNASNGTAAGYLTLGGLPPIDIKGNFSTTPILITNIKGYPKTYDFYTVNIDGATVDSRSLPEAGGNIQYLVDSGTTLNYYPNYVADAINTAFSPPAMYSENEGAYVVDCNAKPPVHGVTIGGSTFHINPMDMILPGGTDDSGKKTCISGINSGGDVGQGIFVLGGTFLRNVVAVFDVGAAEMRFAASA</sequence>
<feature type="domain" description="Peptidase A1" evidence="6">
    <location>
        <begin position="285"/>
        <end position="622"/>
    </location>
</feature>
<organism evidence="7 8">
    <name type="scientific">Aspergillus turcosus</name>
    <dbReference type="NCBI Taxonomy" id="1245748"/>
    <lineage>
        <taxon>Eukaryota</taxon>
        <taxon>Fungi</taxon>
        <taxon>Dikarya</taxon>
        <taxon>Ascomycota</taxon>
        <taxon>Pezizomycotina</taxon>
        <taxon>Eurotiomycetes</taxon>
        <taxon>Eurotiomycetidae</taxon>
        <taxon>Eurotiales</taxon>
        <taxon>Aspergillaceae</taxon>
        <taxon>Aspergillus</taxon>
        <taxon>Aspergillus subgen. Fumigati</taxon>
    </lineage>
</organism>
<evidence type="ECO:0000259" key="6">
    <source>
        <dbReference type="PROSITE" id="PS51767"/>
    </source>
</evidence>
<proteinExistence type="inferred from homology"/>
<dbReference type="STRING" id="1245748.A0A3R7G8K5"/>
<name>A0A3R7G8K5_9EURO</name>
<dbReference type="PROSITE" id="PS51767">
    <property type="entry name" value="PEPTIDASE_A1"/>
    <property type="match status" value="1"/>
</dbReference>
<feature type="active site" evidence="4">
    <location>
        <position position="509"/>
    </location>
</feature>
<dbReference type="Pfam" id="PF01965">
    <property type="entry name" value="DJ-1_PfpI"/>
    <property type="match status" value="1"/>
</dbReference>
<evidence type="ECO:0000313" key="8">
    <source>
        <dbReference type="Proteomes" id="UP000215289"/>
    </source>
</evidence>
<dbReference type="InterPro" id="IPR034164">
    <property type="entry name" value="Pepsin-like_dom"/>
</dbReference>
<evidence type="ECO:0000313" key="7">
    <source>
        <dbReference type="EMBL" id="RLL96004.1"/>
    </source>
</evidence>
<dbReference type="SUPFAM" id="SSF52317">
    <property type="entry name" value="Class I glutamine amidotransferase-like"/>
    <property type="match status" value="1"/>
</dbReference>
<dbReference type="Proteomes" id="UP000215289">
    <property type="component" value="Unassembled WGS sequence"/>
</dbReference>
<dbReference type="InterPro" id="IPR021109">
    <property type="entry name" value="Peptidase_aspartic_dom_sf"/>
</dbReference>
<dbReference type="SUPFAM" id="SSF50630">
    <property type="entry name" value="Acid proteases"/>
    <property type="match status" value="1"/>
</dbReference>
<gene>
    <name evidence="7" type="ORF">CFD26_104074</name>
</gene>
<evidence type="ECO:0000256" key="5">
    <source>
        <dbReference type="RuleBase" id="RU000454"/>
    </source>
</evidence>
<evidence type="ECO:0000256" key="2">
    <source>
        <dbReference type="ARBA" id="ARBA00022750"/>
    </source>
</evidence>
<keyword evidence="8" id="KW-1185">Reference proteome</keyword>
<dbReference type="PRINTS" id="PR00792">
    <property type="entry name" value="PEPSIN"/>
</dbReference>
<dbReference type="GO" id="GO:0004190">
    <property type="term" value="F:aspartic-type endopeptidase activity"/>
    <property type="evidence" value="ECO:0007669"/>
    <property type="project" value="UniProtKB-KW"/>
</dbReference>
<protein>
    <recommendedName>
        <fullName evidence="6">Peptidase A1 domain-containing protein</fullName>
    </recommendedName>
</protein>
<dbReference type="PANTHER" id="PTHR47966:SF47">
    <property type="entry name" value="ENDOPEPTIDASE, PUTATIVE (AFU_ORTHOLOGUE AFUA_3G01220)-RELATED"/>
    <property type="match status" value="1"/>
</dbReference>
<dbReference type="AlphaFoldDB" id="A0A3R7G8K5"/>
<dbReference type="OrthoDB" id="15189at2759"/>
<dbReference type="Gene3D" id="3.40.50.880">
    <property type="match status" value="1"/>
</dbReference>
<comment type="caution">
    <text evidence="7">The sequence shown here is derived from an EMBL/GenBank/DDBJ whole genome shotgun (WGS) entry which is preliminary data.</text>
</comment>
<reference evidence="7 8" key="1">
    <citation type="submission" date="2018-08" db="EMBL/GenBank/DDBJ databases">
        <title>Draft genome sequences of two Aspergillus turcosus clinical strains isolated from bronchoalveolar lavage fluid: one azole-susceptible and the other azole-resistant.</title>
        <authorList>
            <person name="Parent-Michaud M."/>
            <person name="Dufresne P.J."/>
            <person name="Fournier E."/>
            <person name="Martineau C."/>
            <person name="Moreira S."/>
            <person name="Perkins V."/>
            <person name="De Repentigny L."/>
            <person name="Dufresne S.F."/>
        </authorList>
    </citation>
    <scope>NUCLEOTIDE SEQUENCE [LARGE SCALE GENOMIC DNA]</scope>
    <source>
        <strain evidence="7">HMR AF 1038</strain>
    </source>
</reference>
<keyword evidence="3 5" id="KW-0378">Hydrolase</keyword>
<dbReference type="InterPro" id="IPR001461">
    <property type="entry name" value="Aspartic_peptidase_A1"/>
</dbReference>
<evidence type="ECO:0000256" key="4">
    <source>
        <dbReference type="PIRSR" id="PIRSR601461-1"/>
    </source>
</evidence>
<dbReference type="InterPro" id="IPR002818">
    <property type="entry name" value="DJ-1/PfpI"/>
</dbReference>
<feature type="active site" evidence="4">
    <location>
        <position position="301"/>
    </location>
</feature>
<dbReference type="CDD" id="cd03141">
    <property type="entry name" value="GATase1_Hsp31_like"/>
    <property type="match status" value="1"/>
</dbReference>
<keyword evidence="2 5" id="KW-0064">Aspartyl protease</keyword>
<dbReference type="GO" id="GO:0006508">
    <property type="term" value="P:proteolysis"/>
    <property type="evidence" value="ECO:0007669"/>
    <property type="project" value="UniProtKB-KW"/>
</dbReference>
<dbReference type="Gene3D" id="2.40.70.10">
    <property type="entry name" value="Acid Proteases"/>
    <property type="match status" value="2"/>
</dbReference>
<dbReference type="EMBL" id="NIDN02000128">
    <property type="protein sequence ID" value="RLL96004.1"/>
    <property type="molecule type" value="Genomic_DNA"/>
</dbReference>